<proteinExistence type="predicted"/>
<organism evidence="2 3">
    <name type="scientific">Thanatephorus cucumeris (strain AG1-IB / isolate 7/3/14)</name>
    <name type="common">Lettuce bottom rot fungus</name>
    <name type="synonym">Rhizoctonia solani</name>
    <dbReference type="NCBI Taxonomy" id="1108050"/>
    <lineage>
        <taxon>Eukaryota</taxon>
        <taxon>Fungi</taxon>
        <taxon>Dikarya</taxon>
        <taxon>Basidiomycota</taxon>
        <taxon>Agaricomycotina</taxon>
        <taxon>Agaricomycetes</taxon>
        <taxon>Cantharellales</taxon>
        <taxon>Ceratobasidiaceae</taxon>
        <taxon>Rhizoctonia</taxon>
        <taxon>Rhizoctonia solani AG-1</taxon>
    </lineage>
</organism>
<gene>
    <name evidence="2" type="ORF">RSOLAG1IB_02337</name>
</gene>
<dbReference type="OrthoDB" id="3143234at2759"/>
<sequence>MSQMPVAALNARVPPSRRPSGHESVWQADVSQAYQQHSADPRTPYDPNASKPWVKNPEMLESLVPASEREGTNSDGIPKKLAWLAKNGYTVHTYEEILSSRNPGPQISRKERRRLLMERKKAIYENAKSLHEAAKAKQPSRRQPPTGPAMSTAPRGAYSHQPSSAPERYSSEVPMTMCDDTAPVEQVDISSWINGYFKDVDPAFLPSAGLPLEVALFIEVNNLFSYEEQVAEGLIPEGCDLSQHEQYYQHQQQDFGNVAPQFPNFPSTGSYTYRR</sequence>
<dbReference type="AlphaFoldDB" id="A0A0B7FL35"/>
<feature type="region of interest" description="Disordered" evidence="1">
    <location>
        <begin position="1"/>
        <end position="57"/>
    </location>
</feature>
<evidence type="ECO:0000256" key="1">
    <source>
        <dbReference type="SAM" id="MobiDB-lite"/>
    </source>
</evidence>
<dbReference type="Proteomes" id="UP000059188">
    <property type="component" value="Unassembled WGS sequence"/>
</dbReference>
<name>A0A0B7FL35_THACB</name>
<reference evidence="2 3" key="1">
    <citation type="submission" date="2014-11" db="EMBL/GenBank/DDBJ databases">
        <authorList>
            <person name="Wibberg Daniel"/>
        </authorList>
    </citation>
    <scope>NUCLEOTIDE SEQUENCE [LARGE SCALE GENOMIC DNA]</scope>
    <source>
        <strain evidence="2">Rhizoctonia solani AG1-IB 7/3/14</strain>
    </source>
</reference>
<evidence type="ECO:0000313" key="2">
    <source>
        <dbReference type="EMBL" id="CEL57594.1"/>
    </source>
</evidence>
<keyword evidence="3" id="KW-1185">Reference proteome</keyword>
<feature type="region of interest" description="Disordered" evidence="1">
    <location>
        <begin position="131"/>
        <end position="171"/>
    </location>
</feature>
<feature type="compositionally biased region" description="Polar residues" evidence="1">
    <location>
        <begin position="29"/>
        <end position="38"/>
    </location>
</feature>
<accession>A0A0B7FL35</accession>
<dbReference type="EMBL" id="LN679102">
    <property type="protein sequence ID" value="CEL57594.1"/>
    <property type="molecule type" value="Genomic_DNA"/>
</dbReference>
<protein>
    <submittedName>
        <fullName evidence="2">Uncharacterized protein</fullName>
    </submittedName>
</protein>
<evidence type="ECO:0000313" key="3">
    <source>
        <dbReference type="Proteomes" id="UP000059188"/>
    </source>
</evidence>